<evidence type="ECO:0000256" key="5">
    <source>
        <dbReference type="ARBA" id="ARBA00022840"/>
    </source>
</evidence>
<dbReference type="GeneTree" id="ENSGT00940000168249"/>
<dbReference type="Ensembl" id="ENSCINT00000013966.3">
    <property type="protein sequence ID" value="ENSCINP00000013966.3"/>
    <property type="gene ID" value="ENSCING00000006805.3"/>
</dbReference>
<keyword evidence="4" id="KW-0418">Kinase</keyword>
<evidence type="ECO:0000259" key="10">
    <source>
        <dbReference type="PROSITE" id="PS50011"/>
    </source>
</evidence>
<dbReference type="GO" id="GO:0005886">
    <property type="term" value="C:plasma membrane"/>
    <property type="evidence" value="ECO:0000318"/>
    <property type="project" value="GO_Central"/>
</dbReference>
<accession>F6UN86</accession>
<evidence type="ECO:0000313" key="11">
    <source>
        <dbReference type="Ensembl" id="ENSCINP00000013966.3"/>
    </source>
</evidence>
<reference evidence="11" key="2">
    <citation type="journal article" date="2008" name="Genome Biol.">
        <title>Improved genome assembly and evidence-based global gene model set for the chordate Ciona intestinalis: new insight into intron and operon populations.</title>
        <authorList>
            <person name="Satou Y."/>
            <person name="Mineta K."/>
            <person name="Ogasawara M."/>
            <person name="Sasakura Y."/>
            <person name="Shoguchi E."/>
            <person name="Ueno K."/>
            <person name="Yamada L."/>
            <person name="Matsumoto J."/>
            <person name="Wasserscheid J."/>
            <person name="Dewar K."/>
            <person name="Wiley G.B."/>
            <person name="Macmil S.L."/>
            <person name="Roe B.A."/>
            <person name="Zeller R.W."/>
            <person name="Hastings K.E."/>
            <person name="Lemaire P."/>
            <person name="Lindquist E."/>
            <person name="Endo T."/>
            <person name="Hotta K."/>
            <person name="Inaba K."/>
        </authorList>
    </citation>
    <scope>NUCLEOTIDE SEQUENCE [LARGE SCALE GENOMIC DNA]</scope>
    <source>
        <strain evidence="11">wild type</strain>
    </source>
</reference>
<evidence type="ECO:0000256" key="3">
    <source>
        <dbReference type="ARBA" id="ARBA00022741"/>
    </source>
</evidence>
<dbReference type="InParanoid" id="F6UN86"/>
<dbReference type="InterPro" id="IPR008266">
    <property type="entry name" value="Tyr_kinase_AS"/>
</dbReference>
<dbReference type="GO" id="GO:0007169">
    <property type="term" value="P:cell surface receptor protein tyrosine kinase signaling pathway"/>
    <property type="evidence" value="ECO:0000318"/>
    <property type="project" value="GO_Central"/>
</dbReference>
<dbReference type="InterPro" id="IPR050122">
    <property type="entry name" value="RTK"/>
</dbReference>
<dbReference type="SMART" id="SM00219">
    <property type="entry name" value="TyrKc"/>
    <property type="match status" value="1"/>
</dbReference>
<dbReference type="CDD" id="cd05058">
    <property type="entry name" value="PTKc_Met_Ron"/>
    <property type="match status" value="1"/>
</dbReference>
<dbReference type="FunFam" id="1.10.510.10:FF:000554">
    <property type="entry name" value="Predicted protein"/>
    <property type="match status" value="1"/>
</dbReference>
<reference evidence="11" key="4">
    <citation type="submission" date="2025-09" db="UniProtKB">
        <authorList>
            <consortium name="Ensembl"/>
        </authorList>
    </citation>
    <scope>IDENTIFICATION</scope>
</reference>
<dbReference type="InterPro" id="IPR000719">
    <property type="entry name" value="Prot_kinase_dom"/>
</dbReference>
<evidence type="ECO:0000313" key="12">
    <source>
        <dbReference type="Proteomes" id="UP000008144"/>
    </source>
</evidence>
<dbReference type="Proteomes" id="UP000008144">
    <property type="component" value="Chromosome 2"/>
</dbReference>
<dbReference type="PROSITE" id="PS50011">
    <property type="entry name" value="PROTEIN_KINASE_DOM"/>
    <property type="match status" value="1"/>
</dbReference>
<evidence type="ECO:0000256" key="9">
    <source>
        <dbReference type="SAM" id="Phobius"/>
    </source>
</evidence>
<dbReference type="GO" id="GO:0005524">
    <property type="term" value="F:ATP binding"/>
    <property type="evidence" value="ECO:0007669"/>
    <property type="project" value="UniProtKB-UniRule"/>
</dbReference>
<dbReference type="InterPro" id="IPR017441">
    <property type="entry name" value="Protein_kinase_ATP_BS"/>
</dbReference>
<keyword evidence="9" id="KW-1133">Transmembrane helix</keyword>
<keyword evidence="6" id="KW-0829">Tyrosine-protein kinase</keyword>
<dbReference type="EMBL" id="EAAA01001573">
    <property type="status" value="NOT_ANNOTATED_CDS"/>
    <property type="molecule type" value="Genomic_DNA"/>
</dbReference>
<dbReference type="FunFam" id="3.30.200.20:FF:000188">
    <property type="entry name" value="Hepatocyte growth factor receptor"/>
    <property type="match status" value="1"/>
</dbReference>
<proteinExistence type="predicted"/>
<feature type="transmembrane region" description="Helical" evidence="9">
    <location>
        <begin position="55"/>
        <end position="79"/>
    </location>
</feature>
<dbReference type="PROSITE" id="PS00107">
    <property type="entry name" value="PROTEIN_KINASE_ATP"/>
    <property type="match status" value="1"/>
</dbReference>
<comment type="catalytic activity">
    <reaction evidence="7">
        <text>L-tyrosyl-[protein] + ATP = O-phospho-L-tyrosyl-[protein] + ADP + H(+)</text>
        <dbReference type="Rhea" id="RHEA:10596"/>
        <dbReference type="Rhea" id="RHEA-COMP:10136"/>
        <dbReference type="Rhea" id="RHEA-COMP:20101"/>
        <dbReference type="ChEBI" id="CHEBI:15378"/>
        <dbReference type="ChEBI" id="CHEBI:30616"/>
        <dbReference type="ChEBI" id="CHEBI:46858"/>
        <dbReference type="ChEBI" id="CHEBI:61978"/>
        <dbReference type="ChEBI" id="CHEBI:456216"/>
        <dbReference type="EC" id="2.7.10.1"/>
    </reaction>
</comment>
<keyword evidence="12" id="KW-1185">Reference proteome</keyword>
<comment type="subcellular location">
    <subcellularLocation>
        <location evidence="1">Membrane</location>
        <topology evidence="1">Single-pass type I membrane protein</topology>
    </subcellularLocation>
</comment>
<dbReference type="GO" id="GO:0016477">
    <property type="term" value="P:cell migration"/>
    <property type="evidence" value="ECO:0000318"/>
    <property type="project" value="GO_Central"/>
</dbReference>
<reference evidence="11" key="3">
    <citation type="submission" date="2025-08" db="UniProtKB">
        <authorList>
            <consortium name="Ensembl"/>
        </authorList>
    </citation>
    <scope>IDENTIFICATION</scope>
</reference>
<reference evidence="12" key="1">
    <citation type="journal article" date="2002" name="Science">
        <title>The draft genome of Ciona intestinalis: insights into chordate and vertebrate origins.</title>
        <authorList>
            <person name="Dehal P."/>
            <person name="Satou Y."/>
            <person name="Campbell R.K."/>
            <person name="Chapman J."/>
            <person name="Degnan B."/>
            <person name="De Tomaso A."/>
            <person name="Davidson B."/>
            <person name="Di Gregorio A."/>
            <person name="Gelpke M."/>
            <person name="Goodstein D.M."/>
            <person name="Harafuji N."/>
            <person name="Hastings K.E."/>
            <person name="Ho I."/>
            <person name="Hotta K."/>
            <person name="Huang W."/>
            <person name="Kawashima T."/>
            <person name="Lemaire P."/>
            <person name="Martinez D."/>
            <person name="Meinertzhagen I.A."/>
            <person name="Necula S."/>
            <person name="Nonaka M."/>
            <person name="Putnam N."/>
            <person name="Rash S."/>
            <person name="Saiga H."/>
            <person name="Satake M."/>
            <person name="Terry A."/>
            <person name="Yamada L."/>
            <person name="Wang H.G."/>
            <person name="Awazu S."/>
            <person name="Azumi K."/>
            <person name="Boore J."/>
            <person name="Branno M."/>
            <person name="Chin-Bow S."/>
            <person name="DeSantis R."/>
            <person name="Doyle S."/>
            <person name="Francino P."/>
            <person name="Keys D.N."/>
            <person name="Haga S."/>
            <person name="Hayashi H."/>
            <person name="Hino K."/>
            <person name="Imai K.S."/>
            <person name="Inaba K."/>
            <person name="Kano S."/>
            <person name="Kobayashi K."/>
            <person name="Kobayashi M."/>
            <person name="Lee B.I."/>
            <person name="Makabe K.W."/>
            <person name="Manohar C."/>
            <person name="Matassi G."/>
            <person name="Medina M."/>
            <person name="Mochizuki Y."/>
            <person name="Mount S."/>
            <person name="Morishita T."/>
            <person name="Miura S."/>
            <person name="Nakayama A."/>
            <person name="Nishizaka S."/>
            <person name="Nomoto H."/>
            <person name="Ohta F."/>
            <person name="Oishi K."/>
            <person name="Rigoutsos I."/>
            <person name="Sano M."/>
            <person name="Sasaki A."/>
            <person name="Sasakura Y."/>
            <person name="Shoguchi E."/>
            <person name="Shin-i T."/>
            <person name="Spagnuolo A."/>
            <person name="Stainier D."/>
            <person name="Suzuki M.M."/>
            <person name="Tassy O."/>
            <person name="Takatori N."/>
            <person name="Tokuoka M."/>
            <person name="Yagi K."/>
            <person name="Yoshizaki F."/>
            <person name="Wada S."/>
            <person name="Zhang C."/>
            <person name="Hyatt P.D."/>
            <person name="Larimer F."/>
            <person name="Detter C."/>
            <person name="Doggett N."/>
            <person name="Glavina T."/>
            <person name="Hawkins T."/>
            <person name="Richardson P."/>
            <person name="Lucas S."/>
            <person name="Kohara Y."/>
            <person name="Levine M."/>
            <person name="Satoh N."/>
            <person name="Rokhsar D.S."/>
        </authorList>
    </citation>
    <scope>NUCLEOTIDE SEQUENCE [LARGE SCALE GENOMIC DNA]</scope>
</reference>
<dbReference type="Gene3D" id="3.30.200.20">
    <property type="entry name" value="Phosphorylase Kinase, domain 1"/>
    <property type="match status" value="1"/>
</dbReference>
<keyword evidence="9" id="KW-0812">Transmembrane</keyword>
<organism evidence="11 12">
    <name type="scientific">Ciona intestinalis</name>
    <name type="common">Transparent sea squirt</name>
    <name type="synonym">Ascidia intestinalis</name>
    <dbReference type="NCBI Taxonomy" id="7719"/>
    <lineage>
        <taxon>Eukaryota</taxon>
        <taxon>Metazoa</taxon>
        <taxon>Chordata</taxon>
        <taxon>Tunicata</taxon>
        <taxon>Ascidiacea</taxon>
        <taxon>Phlebobranchia</taxon>
        <taxon>Cionidae</taxon>
        <taxon>Ciona</taxon>
    </lineage>
</organism>
<dbReference type="STRING" id="7719.ENSCINP00000013966"/>
<dbReference type="SUPFAM" id="SSF56112">
    <property type="entry name" value="Protein kinase-like (PK-like)"/>
    <property type="match status" value="1"/>
</dbReference>
<dbReference type="GO" id="GO:0004714">
    <property type="term" value="F:transmembrane receptor protein tyrosine kinase activity"/>
    <property type="evidence" value="ECO:0000318"/>
    <property type="project" value="GO_Central"/>
</dbReference>
<dbReference type="InterPro" id="IPR001245">
    <property type="entry name" value="Ser-Thr/Tyr_kinase_cat_dom"/>
</dbReference>
<dbReference type="GO" id="GO:0006909">
    <property type="term" value="P:phagocytosis"/>
    <property type="evidence" value="ECO:0000318"/>
    <property type="project" value="GO_Central"/>
</dbReference>
<dbReference type="InterPro" id="IPR011009">
    <property type="entry name" value="Kinase-like_dom_sf"/>
</dbReference>
<feature type="binding site" evidence="8">
    <location>
        <position position="183"/>
    </location>
    <ligand>
        <name>ATP</name>
        <dbReference type="ChEBI" id="CHEBI:30616"/>
    </ligand>
</feature>
<dbReference type="GO" id="GO:0007399">
    <property type="term" value="P:nervous system development"/>
    <property type="evidence" value="ECO:0000318"/>
    <property type="project" value="GO_Central"/>
</dbReference>
<dbReference type="HOGENOM" id="CLU_000288_7_40_1"/>
<dbReference type="PANTHER" id="PTHR24416:SF564">
    <property type="entry name" value="MACROPHAGE-STIMULATING PROTEIN RECEPTOR"/>
    <property type="match status" value="1"/>
</dbReference>
<keyword evidence="2" id="KW-0808">Transferase</keyword>
<keyword evidence="5 8" id="KW-0067">ATP-binding</keyword>
<dbReference type="InterPro" id="IPR020635">
    <property type="entry name" value="Tyr_kinase_cat_dom"/>
</dbReference>
<dbReference type="PANTHER" id="PTHR24416">
    <property type="entry name" value="TYROSINE-PROTEIN KINASE RECEPTOR"/>
    <property type="match status" value="1"/>
</dbReference>
<dbReference type="AlphaFoldDB" id="F6UN86"/>
<evidence type="ECO:0000256" key="8">
    <source>
        <dbReference type="PROSITE-ProRule" id="PRU10141"/>
    </source>
</evidence>
<dbReference type="Pfam" id="PF07714">
    <property type="entry name" value="PK_Tyr_Ser-Thr"/>
    <property type="match status" value="1"/>
</dbReference>
<feature type="domain" description="Protein kinase" evidence="10">
    <location>
        <begin position="144"/>
        <end position="413"/>
    </location>
</feature>
<keyword evidence="9" id="KW-0472">Membrane</keyword>
<dbReference type="PRINTS" id="PR00109">
    <property type="entry name" value="TYRKINASE"/>
</dbReference>
<keyword evidence="3 8" id="KW-0547">Nucleotide-binding</keyword>
<evidence type="ECO:0000256" key="2">
    <source>
        <dbReference type="ARBA" id="ARBA00022679"/>
    </source>
</evidence>
<name>F6UN86_CIOIN</name>
<evidence type="ECO:0000256" key="7">
    <source>
        <dbReference type="ARBA" id="ARBA00051243"/>
    </source>
</evidence>
<evidence type="ECO:0000256" key="4">
    <source>
        <dbReference type="ARBA" id="ARBA00022777"/>
    </source>
</evidence>
<dbReference type="Gene3D" id="1.10.510.10">
    <property type="entry name" value="Transferase(Phosphotransferase) domain 1"/>
    <property type="match status" value="1"/>
</dbReference>
<dbReference type="GO" id="GO:0043235">
    <property type="term" value="C:receptor complex"/>
    <property type="evidence" value="ECO:0000318"/>
    <property type="project" value="GO_Central"/>
</dbReference>
<evidence type="ECO:0000256" key="1">
    <source>
        <dbReference type="ARBA" id="ARBA00004479"/>
    </source>
</evidence>
<evidence type="ECO:0000256" key="6">
    <source>
        <dbReference type="ARBA" id="ARBA00023137"/>
    </source>
</evidence>
<protein>
    <recommendedName>
        <fullName evidence="10">Protein kinase domain-containing protein</fullName>
    </recommendedName>
</protein>
<sequence length="477" mass="54102">RNIKSNSYAKRTHFLHVVPQEAQDIGNLLNVTVHLGRNILYNPGVMDTTPPPKPVSIAAIIVPVLLGIIVILVVVMIIVCKRRNKKEETAVAYSANPVNNYHGNSIRNNERLPLISSASISEQLSPQILQEMSSVLISRNKLMVDKENIIGKGHFGTVYNGEYITSEISKLNGNPIKRKVAIKTLSKIEDTESVEKFLKEGLMMSDFHDENVLTLIGISWDDDGAPMVVLPYMMHGDLLQFIRKPSNNPTVKDLVGFGLQACKGMCYLASQRFVHRDLAARNCMLNETYVVKVADFGLARDIYEKEYYKPHEHAGRMPVKWMALESLQQQTFTIKTDVWSFGILLWELLTRGVTPYPDVDAFDVVNYILDGRRLRQPQYCPDPLYELMLSCWHPLPETRPDFVTLVRKIEQIYGEIHGVHYPGSQSYNYCLDVNYINVMDVHPYPSLVRTSESRSTGGSMVQDVFSWSVKKTISHKS</sequence>
<dbReference type="OMA" id="FGLQACK"/>
<dbReference type="PROSITE" id="PS00109">
    <property type="entry name" value="PROTEIN_KINASE_TYR"/>
    <property type="match status" value="1"/>
</dbReference>